<dbReference type="PANTHER" id="PTHR30520:SF8">
    <property type="entry name" value="NITRITE TRANSPORTER NIRC"/>
    <property type="match status" value="1"/>
</dbReference>
<dbReference type="InterPro" id="IPR023271">
    <property type="entry name" value="Aquaporin-like"/>
</dbReference>
<dbReference type="InterPro" id="IPR000292">
    <property type="entry name" value="For/NO2_transpt"/>
</dbReference>
<feature type="transmembrane region" description="Helical" evidence="5">
    <location>
        <begin position="198"/>
        <end position="226"/>
    </location>
</feature>
<keyword evidence="7" id="KW-1185">Reference proteome</keyword>
<evidence type="ECO:0000256" key="5">
    <source>
        <dbReference type="SAM" id="Phobius"/>
    </source>
</evidence>
<keyword evidence="2 5" id="KW-0812">Transmembrane</keyword>
<keyword evidence="4 5" id="KW-0472">Membrane</keyword>
<evidence type="ECO:0000313" key="7">
    <source>
        <dbReference type="Proteomes" id="UP000002814"/>
    </source>
</evidence>
<evidence type="ECO:0000313" key="6">
    <source>
        <dbReference type="EMBL" id="EFV99309.1"/>
    </source>
</evidence>
<dbReference type="PANTHER" id="PTHR30520">
    <property type="entry name" value="FORMATE TRANSPORTER-RELATED"/>
    <property type="match status" value="1"/>
</dbReference>
<evidence type="ECO:0000256" key="3">
    <source>
        <dbReference type="ARBA" id="ARBA00022989"/>
    </source>
</evidence>
<keyword evidence="3 5" id="KW-1133">Transmembrane helix</keyword>
<dbReference type="Gene3D" id="1.20.1080.10">
    <property type="entry name" value="Glycerol uptake facilitator protein"/>
    <property type="match status" value="1"/>
</dbReference>
<gene>
    <name evidence="6" type="ORF">HMPREF9421_1417</name>
</gene>
<dbReference type="Pfam" id="PF01226">
    <property type="entry name" value="Form_Nir_trans"/>
    <property type="match status" value="1"/>
</dbReference>
<proteinExistence type="predicted"/>
<dbReference type="GO" id="GO:0005886">
    <property type="term" value="C:plasma membrane"/>
    <property type="evidence" value="ECO:0007669"/>
    <property type="project" value="TreeGrafter"/>
</dbReference>
<protein>
    <submittedName>
        <fullName evidence="6">Formate/nitrite transporter</fullName>
    </submittedName>
</protein>
<name>E7SB50_9STRE</name>
<dbReference type="eggNOG" id="COG2116">
    <property type="taxonomic scope" value="Bacteria"/>
</dbReference>
<feature type="transmembrane region" description="Helical" evidence="5">
    <location>
        <begin position="47"/>
        <end position="70"/>
    </location>
</feature>
<evidence type="ECO:0000256" key="4">
    <source>
        <dbReference type="ARBA" id="ARBA00023136"/>
    </source>
</evidence>
<dbReference type="Proteomes" id="UP000002814">
    <property type="component" value="Unassembled WGS sequence"/>
</dbReference>
<sequence>MKKFTNSIYKEIQMGESNFVLKVEAACQKKEELYTASKARYAVRSMFAGAFLTMSTAVGIVGADLLNTFLPGSGRFLFPFIFAWGLVYLLFLNSELTTSNMMYLTAGVYLKKINWKKALEILLYCTFFNLVGALFLAFLFGQTSAFSNLNPKGFLGSVVEMKLQRSNQLVFFEGVIANIFVNIAILSYLFFKDETAKVLMALSAIYMFVFLTNEHIAANFASFSLATFNSIAKDLPHLEFFNVLRHYTVTFVGNWVGGGVIMGLAYAWLNRTKTIYKD</sequence>
<feature type="transmembrane region" description="Helical" evidence="5">
    <location>
        <begin position="76"/>
        <end position="92"/>
    </location>
</feature>
<evidence type="ECO:0000256" key="2">
    <source>
        <dbReference type="ARBA" id="ARBA00022692"/>
    </source>
</evidence>
<dbReference type="HOGENOM" id="CLU_036896_2_0_9"/>
<accession>E7SB50</accession>
<dbReference type="GO" id="GO:0015499">
    <property type="term" value="F:formate transmembrane transporter activity"/>
    <property type="evidence" value="ECO:0007669"/>
    <property type="project" value="TreeGrafter"/>
</dbReference>
<dbReference type="EMBL" id="AEQR01000019">
    <property type="protein sequence ID" value="EFV99309.1"/>
    <property type="molecule type" value="Genomic_DNA"/>
</dbReference>
<feature type="transmembrane region" description="Helical" evidence="5">
    <location>
        <begin position="121"/>
        <end position="141"/>
    </location>
</feature>
<comment type="subcellular location">
    <subcellularLocation>
        <location evidence="1">Membrane</location>
        <topology evidence="1">Multi-pass membrane protein</topology>
    </subcellularLocation>
</comment>
<dbReference type="AlphaFoldDB" id="E7SB50"/>
<feature type="transmembrane region" description="Helical" evidence="5">
    <location>
        <begin position="246"/>
        <end position="269"/>
    </location>
</feature>
<organism evidence="6 7">
    <name type="scientific">Streptococcus australis ATCC 700641</name>
    <dbReference type="NCBI Taxonomy" id="888833"/>
    <lineage>
        <taxon>Bacteria</taxon>
        <taxon>Bacillati</taxon>
        <taxon>Bacillota</taxon>
        <taxon>Bacilli</taxon>
        <taxon>Lactobacillales</taxon>
        <taxon>Streptococcaceae</taxon>
        <taxon>Streptococcus</taxon>
    </lineage>
</organism>
<reference evidence="6 7" key="1">
    <citation type="submission" date="2010-12" db="EMBL/GenBank/DDBJ databases">
        <authorList>
            <person name="Muzny D."/>
            <person name="Qin X."/>
            <person name="Deng J."/>
            <person name="Jiang H."/>
            <person name="Liu Y."/>
            <person name="Qu J."/>
            <person name="Song X.-Z."/>
            <person name="Zhang L."/>
            <person name="Thornton R."/>
            <person name="Coyle M."/>
            <person name="Francisco L."/>
            <person name="Jackson L."/>
            <person name="Javaid M."/>
            <person name="Korchina V."/>
            <person name="Kovar C."/>
            <person name="Mata R."/>
            <person name="Mathew T."/>
            <person name="Ngo R."/>
            <person name="Nguyen L."/>
            <person name="Nguyen N."/>
            <person name="Okwuonu G."/>
            <person name="Ongeri F."/>
            <person name="Pham C."/>
            <person name="Simmons D."/>
            <person name="Wilczek-Boney K."/>
            <person name="Hale W."/>
            <person name="Jakkamsetti A."/>
            <person name="Pham P."/>
            <person name="Ruth R."/>
            <person name="San Lucas F."/>
            <person name="Warren J."/>
            <person name="Zhang J."/>
            <person name="Zhao Z."/>
            <person name="Zhou C."/>
            <person name="Zhu D."/>
            <person name="Lee S."/>
            <person name="Bess C."/>
            <person name="Blankenburg K."/>
            <person name="Forbes L."/>
            <person name="Fu Q."/>
            <person name="Gubbala S."/>
            <person name="Hirani K."/>
            <person name="Jayaseelan J.C."/>
            <person name="Lara F."/>
            <person name="Munidasa M."/>
            <person name="Palculict T."/>
            <person name="Patil S."/>
            <person name="Pu L.-L."/>
            <person name="Saada N."/>
            <person name="Tang L."/>
            <person name="Weissenberger G."/>
            <person name="Zhu Y."/>
            <person name="Hemphill L."/>
            <person name="Shang Y."/>
            <person name="Youmans B."/>
            <person name="Ayvaz T."/>
            <person name="Ross M."/>
            <person name="Santibanez J."/>
            <person name="Aqrawi P."/>
            <person name="Gross S."/>
            <person name="Joshi V."/>
            <person name="Fowler G."/>
            <person name="Nazareth L."/>
            <person name="Reid J."/>
            <person name="Worley K."/>
            <person name="Petrosino J."/>
            <person name="Highlander S."/>
            <person name="Gibbs R."/>
        </authorList>
    </citation>
    <scope>NUCLEOTIDE SEQUENCE [LARGE SCALE GENOMIC DNA]</scope>
    <source>
        <strain evidence="6 7">ATCC 700641</strain>
    </source>
</reference>
<comment type="caution">
    <text evidence="6">The sequence shown here is derived from an EMBL/GenBank/DDBJ whole genome shotgun (WGS) entry which is preliminary data.</text>
</comment>
<feature type="transmembrane region" description="Helical" evidence="5">
    <location>
        <begin position="169"/>
        <end position="191"/>
    </location>
</feature>
<evidence type="ECO:0000256" key="1">
    <source>
        <dbReference type="ARBA" id="ARBA00004141"/>
    </source>
</evidence>